<proteinExistence type="inferred from homology"/>
<organism evidence="6 7">
    <name type="scientific">Compostibacillus humi</name>
    <dbReference type="NCBI Taxonomy" id="1245525"/>
    <lineage>
        <taxon>Bacteria</taxon>
        <taxon>Bacillati</taxon>
        <taxon>Bacillota</taxon>
        <taxon>Bacilli</taxon>
        <taxon>Bacillales</taxon>
        <taxon>Bacillaceae</taxon>
        <taxon>Compostibacillus</taxon>
    </lineage>
</organism>
<evidence type="ECO:0000256" key="1">
    <source>
        <dbReference type="ARBA" id="ARBA00005695"/>
    </source>
</evidence>
<dbReference type="InterPro" id="IPR030678">
    <property type="entry name" value="Peptide/Ni-bd"/>
</dbReference>
<dbReference type="PIRSF" id="PIRSF002741">
    <property type="entry name" value="MppA"/>
    <property type="match status" value="1"/>
</dbReference>
<dbReference type="PROSITE" id="PS51257">
    <property type="entry name" value="PROKAR_LIPOPROTEIN"/>
    <property type="match status" value="1"/>
</dbReference>
<dbReference type="InterPro" id="IPR039424">
    <property type="entry name" value="SBP_5"/>
</dbReference>
<dbReference type="GO" id="GO:0043190">
    <property type="term" value="C:ATP-binding cassette (ABC) transporter complex"/>
    <property type="evidence" value="ECO:0007669"/>
    <property type="project" value="InterPro"/>
</dbReference>
<feature type="chain" id="PRO_5035153263" evidence="4">
    <location>
        <begin position="28"/>
        <end position="516"/>
    </location>
</feature>
<keyword evidence="7" id="KW-1185">Reference proteome</keyword>
<comment type="similarity">
    <text evidence="1">Belongs to the bacterial solute-binding protein 5 family.</text>
</comment>
<dbReference type="EMBL" id="BMEV01000058">
    <property type="protein sequence ID" value="GFZ84628.1"/>
    <property type="molecule type" value="Genomic_DNA"/>
</dbReference>
<gene>
    <name evidence="6" type="primary">oppA</name>
    <name evidence="6" type="ORF">GCM10010978_26170</name>
</gene>
<dbReference type="Pfam" id="PF00496">
    <property type="entry name" value="SBP_bac_5"/>
    <property type="match status" value="1"/>
</dbReference>
<dbReference type="GO" id="GO:0042597">
    <property type="term" value="C:periplasmic space"/>
    <property type="evidence" value="ECO:0007669"/>
    <property type="project" value="UniProtKB-ARBA"/>
</dbReference>
<accession>A0A8J2TRW4</accession>
<reference evidence="6" key="1">
    <citation type="journal article" date="2014" name="Int. J. Syst. Evol. Microbiol.">
        <title>Complete genome sequence of Corynebacterium casei LMG S-19264T (=DSM 44701T), isolated from a smear-ripened cheese.</title>
        <authorList>
            <consortium name="US DOE Joint Genome Institute (JGI-PGF)"/>
            <person name="Walter F."/>
            <person name="Albersmeier A."/>
            <person name="Kalinowski J."/>
            <person name="Ruckert C."/>
        </authorList>
    </citation>
    <scope>NUCLEOTIDE SEQUENCE</scope>
    <source>
        <strain evidence="6">CGMCC 1.12360</strain>
    </source>
</reference>
<keyword evidence="3 4" id="KW-0732">Signal</keyword>
<dbReference type="Gene3D" id="3.90.76.10">
    <property type="entry name" value="Dipeptide-binding Protein, Domain 1"/>
    <property type="match status" value="1"/>
</dbReference>
<dbReference type="GO" id="GO:0015833">
    <property type="term" value="P:peptide transport"/>
    <property type="evidence" value="ECO:0007669"/>
    <property type="project" value="TreeGrafter"/>
</dbReference>
<protein>
    <submittedName>
        <fullName evidence="6">Glutathione ABC transporter substrate-binding protein</fullName>
    </submittedName>
</protein>
<evidence type="ECO:0000313" key="6">
    <source>
        <dbReference type="EMBL" id="GFZ84628.1"/>
    </source>
</evidence>
<feature type="domain" description="Solute-binding protein family 5" evidence="5">
    <location>
        <begin position="87"/>
        <end position="437"/>
    </location>
</feature>
<dbReference type="Proteomes" id="UP000602050">
    <property type="component" value="Unassembled WGS sequence"/>
</dbReference>
<name>A0A8J2TRW4_9BACI</name>
<evidence type="ECO:0000313" key="7">
    <source>
        <dbReference type="Proteomes" id="UP000602050"/>
    </source>
</evidence>
<sequence>MMLKKTIQASLIAIGLILLLAACSNSADNVQSGGGDTRGESKELIVATGADPTSLDPRKTWSGPGYSINSHILEPLVFREIKDGKVEIVGVLAEEFENIDEYTWKFTLREGVTFHNGVPLTAESVKFTLESILDPEFNSPLSQWIKDIDEIITEGDLVLYIKTKTPTRGLIGGLAQVPIVEPGAVEELGEEFNVKPVGTGPYRIVEYKPNNSVELERFEKYWGKPGVNERIKFMIMPENAVRLAALQRGDVHIAENIPSDKIEEVKNDPNLDVYVTETLRVNMFVNNFDNDWMQQQKFREALSLAIDRELLVNNILGGNTIPASSVSPPGTIGFHDELPIYEYNPEKAKELLEEVGYDGSVIKMGAPAGRYAMDRQIGEAAAGMFEDVGVNIDLEILEFSSFVPKTDEGYYDIHYIGVADLTINPYMHWIGYYNSENSEGGYANPEVDALMEQAIQTIDDEVAIEIFKDIQEILYEEKPTLPLYYEPHMVGVRKGVRGFEPRLDEYIIVRDAYFEP</sequence>
<evidence type="ECO:0000256" key="2">
    <source>
        <dbReference type="ARBA" id="ARBA00022448"/>
    </source>
</evidence>
<dbReference type="PANTHER" id="PTHR30290:SF9">
    <property type="entry name" value="OLIGOPEPTIDE-BINDING PROTEIN APPA"/>
    <property type="match status" value="1"/>
</dbReference>
<dbReference type="Gene3D" id="3.40.190.10">
    <property type="entry name" value="Periplasmic binding protein-like II"/>
    <property type="match status" value="1"/>
</dbReference>
<dbReference type="Gene3D" id="3.10.105.10">
    <property type="entry name" value="Dipeptide-binding Protein, Domain 3"/>
    <property type="match status" value="1"/>
</dbReference>
<evidence type="ECO:0000259" key="5">
    <source>
        <dbReference type="Pfam" id="PF00496"/>
    </source>
</evidence>
<comment type="caution">
    <text evidence="6">The sequence shown here is derived from an EMBL/GenBank/DDBJ whole genome shotgun (WGS) entry which is preliminary data.</text>
</comment>
<dbReference type="GO" id="GO:1904680">
    <property type="term" value="F:peptide transmembrane transporter activity"/>
    <property type="evidence" value="ECO:0007669"/>
    <property type="project" value="TreeGrafter"/>
</dbReference>
<dbReference type="RefSeq" id="WP_188392864.1">
    <property type="nucleotide sequence ID" value="NZ_BMEV01000058.1"/>
</dbReference>
<evidence type="ECO:0000256" key="4">
    <source>
        <dbReference type="SAM" id="SignalP"/>
    </source>
</evidence>
<dbReference type="AlphaFoldDB" id="A0A8J2TRW4"/>
<dbReference type="PANTHER" id="PTHR30290">
    <property type="entry name" value="PERIPLASMIC BINDING COMPONENT OF ABC TRANSPORTER"/>
    <property type="match status" value="1"/>
</dbReference>
<reference evidence="6" key="2">
    <citation type="submission" date="2020-09" db="EMBL/GenBank/DDBJ databases">
        <authorList>
            <person name="Sun Q."/>
            <person name="Zhou Y."/>
        </authorList>
    </citation>
    <scope>NUCLEOTIDE SEQUENCE</scope>
    <source>
        <strain evidence="6">CGMCC 1.12360</strain>
    </source>
</reference>
<dbReference type="InterPro" id="IPR000914">
    <property type="entry name" value="SBP_5_dom"/>
</dbReference>
<dbReference type="SUPFAM" id="SSF53850">
    <property type="entry name" value="Periplasmic binding protein-like II"/>
    <property type="match status" value="1"/>
</dbReference>
<feature type="signal peptide" evidence="4">
    <location>
        <begin position="1"/>
        <end position="27"/>
    </location>
</feature>
<evidence type="ECO:0000256" key="3">
    <source>
        <dbReference type="ARBA" id="ARBA00022729"/>
    </source>
</evidence>
<keyword evidence="2" id="KW-0813">Transport</keyword>